<dbReference type="AlphaFoldDB" id="A0A7S0NV25"/>
<feature type="compositionally biased region" description="Basic residues" evidence="1">
    <location>
        <begin position="266"/>
        <end position="277"/>
    </location>
</feature>
<dbReference type="Gene3D" id="1.20.1280.50">
    <property type="match status" value="1"/>
</dbReference>
<feature type="region of interest" description="Disordered" evidence="1">
    <location>
        <begin position="201"/>
        <end position="279"/>
    </location>
</feature>
<protein>
    <recommendedName>
        <fullName evidence="2">F-box domain-containing protein</fullName>
    </recommendedName>
</protein>
<sequence length="311" mass="34123">MNTFELPDGVLHALLGLLSPAELASMRAVCKSLRDAAGDEALWLQHCLSLGLGLDVDKADARSKSAFACFVKHARRRCSECMRPTPYEFLLLRVRLCEHCERAHPHKYGMATRAQLTHERSGLALLSGTQRDDLFRQLASLKLAGFEWFVRDQVLRRAEEWHMSSTGEGADATDGEDCSAGTESSCDFAAKEGLCTPATLHLVGDGDGDGDGAAGERRGGDMRRAALREEHKERKRRVKAEQRAKRQGATPPSAAARPSAAPRAPPRSKRLPVRQHRQCAQPQAWEAQFRQLEERFGTGLAGLSGLSLASE</sequence>
<organism evidence="3">
    <name type="scientific">Calcidiscus leptoporus</name>
    <dbReference type="NCBI Taxonomy" id="127549"/>
    <lineage>
        <taxon>Eukaryota</taxon>
        <taxon>Haptista</taxon>
        <taxon>Haptophyta</taxon>
        <taxon>Prymnesiophyceae</taxon>
        <taxon>Coccolithales</taxon>
        <taxon>Calcidiscaceae</taxon>
        <taxon>Calcidiscus</taxon>
    </lineage>
</organism>
<evidence type="ECO:0000256" key="1">
    <source>
        <dbReference type="SAM" id="MobiDB-lite"/>
    </source>
</evidence>
<name>A0A7S0NV25_9EUKA</name>
<dbReference type="EMBL" id="HBER01021597">
    <property type="protein sequence ID" value="CAD8535592.1"/>
    <property type="molecule type" value="Transcribed_RNA"/>
</dbReference>
<evidence type="ECO:0000313" key="3">
    <source>
        <dbReference type="EMBL" id="CAD8535592.1"/>
    </source>
</evidence>
<dbReference type="PROSITE" id="PS50181">
    <property type="entry name" value="FBOX"/>
    <property type="match status" value="1"/>
</dbReference>
<evidence type="ECO:0000259" key="2">
    <source>
        <dbReference type="PROSITE" id="PS50181"/>
    </source>
</evidence>
<feature type="domain" description="F-box" evidence="2">
    <location>
        <begin position="1"/>
        <end position="46"/>
    </location>
</feature>
<dbReference type="SMART" id="SM00256">
    <property type="entry name" value="FBOX"/>
    <property type="match status" value="1"/>
</dbReference>
<accession>A0A7S0NV25</accession>
<dbReference type="Pfam" id="PF12937">
    <property type="entry name" value="F-box-like"/>
    <property type="match status" value="1"/>
</dbReference>
<feature type="compositionally biased region" description="Low complexity" evidence="1">
    <location>
        <begin position="251"/>
        <end position="262"/>
    </location>
</feature>
<gene>
    <name evidence="3" type="ORF">CLEP1334_LOCUS10872</name>
</gene>
<feature type="compositionally biased region" description="Basic and acidic residues" evidence="1">
    <location>
        <begin position="214"/>
        <end position="232"/>
    </location>
</feature>
<feature type="region of interest" description="Disordered" evidence="1">
    <location>
        <begin position="163"/>
        <end position="182"/>
    </location>
</feature>
<dbReference type="InterPro" id="IPR036047">
    <property type="entry name" value="F-box-like_dom_sf"/>
</dbReference>
<dbReference type="InterPro" id="IPR001810">
    <property type="entry name" value="F-box_dom"/>
</dbReference>
<proteinExistence type="predicted"/>
<reference evidence="3" key="1">
    <citation type="submission" date="2021-01" db="EMBL/GenBank/DDBJ databases">
        <authorList>
            <person name="Corre E."/>
            <person name="Pelletier E."/>
            <person name="Niang G."/>
            <person name="Scheremetjew M."/>
            <person name="Finn R."/>
            <person name="Kale V."/>
            <person name="Holt S."/>
            <person name="Cochrane G."/>
            <person name="Meng A."/>
            <person name="Brown T."/>
            <person name="Cohen L."/>
        </authorList>
    </citation>
    <scope>NUCLEOTIDE SEQUENCE</scope>
    <source>
        <strain evidence="3">RCC1130</strain>
    </source>
</reference>
<dbReference type="SUPFAM" id="SSF81383">
    <property type="entry name" value="F-box domain"/>
    <property type="match status" value="1"/>
</dbReference>